<evidence type="ECO:0000256" key="5">
    <source>
        <dbReference type="ARBA" id="ARBA00022679"/>
    </source>
</evidence>
<dbReference type="InterPro" id="IPR054708">
    <property type="entry name" value="MTPAP-like_central"/>
</dbReference>
<dbReference type="GO" id="GO:0031123">
    <property type="term" value="P:RNA 3'-end processing"/>
    <property type="evidence" value="ECO:0007669"/>
    <property type="project" value="TreeGrafter"/>
</dbReference>
<comment type="caution">
    <text evidence="12">The sequence shown here is derived from an EMBL/GenBank/DDBJ whole genome shotgun (WGS) entry which is preliminary data.</text>
</comment>
<accession>A0A8K0GGH6</accession>
<evidence type="ECO:0000313" key="12">
    <source>
        <dbReference type="EMBL" id="KAF2900882.1"/>
    </source>
</evidence>
<evidence type="ECO:0000256" key="1">
    <source>
        <dbReference type="ARBA" id="ARBA00001936"/>
    </source>
</evidence>
<reference evidence="12" key="1">
    <citation type="submission" date="2019-08" db="EMBL/GenBank/DDBJ databases">
        <title>The genome of the North American firefly Photinus pyralis.</title>
        <authorList>
            <consortium name="Photinus pyralis genome working group"/>
            <person name="Fallon T.R."/>
            <person name="Sander Lower S.E."/>
            <person name="Weng J.-K."/>
        </authorList>
    </citation>
    <scope>NUCLEOTIDE SEQUENCE</scope>
    <source>
        <strain evidence="12">TRF0915ILg1</strain>
        <tissue evidence="12">Whole body</tissue>
    </source>
</reference>
<feature type="domain" description="Poly(A) RNA polymerase mitochondrial-like central palm" evidence="11">
    <location>
        <begin position="245"/>
        <end position="382"/>
    </location>
</feature>
<evidence type="ECO:0000256" key="2">
    <source>
        <dbReference type="ARBA" id="ARBA00001946"/>
    </source>
</evidence>
<sequence>MVSSLSSDNYFESFEGQTKIFSHDIDVINTPFKDLLEPINAVAVSNNQHKLESNLPVQEQNYDVNLAFHMSPNVQLMAMPPPPPHNIYANGYNSNNNITIKHNRRNGWKNHSNNIPKGYDSDESNKSYLSRDNLSESDSTKPKISRNGYKFPYEHATIYSNYRYNNNFNSMFCNTLPVAHHSTNSFNRRLYSNNGKRPRREYNKHHYSDDITRRVHGLMERFTSKAKFFRINPLSPITNTQTSQLDQAIWDLFTAKAQTQITYFRKLELWRRVYLHITKLFARYGLFMVGSTMSGLGTENSDIDMCLLLRTPSSDPRADAVRCLEIIRNSLENCDFVKSPEVIHAKVPILKFKGAEYGFEVDLNCNNAVGIRNTHLLHCYTQLDWRVRPLVIIVKLWAQANCINNAKNMTISSYSLALMVIHFLQYKFNPEKEIHDIDIQEELPSFRSDNNQSLGELLLGFLQYYAYFNYETYAISVRLASRVLIDDCRYARSQKNDPHQWKYLCIEEPFDLTNTARSVYDLVTFKRIQKVFQESFNMLRKTGNLSCILMNMDENQR</sequence>
<evidence type="ECO:0000256" key="7">
    <source>
        <dbReference type="ARBA" id="ARBA00022842"/>
    </source>
</evidence>
<dbReference type="PANTHER" id="PTHR12271">
    <property type="entry name" value="POLY A POLYMERASE CID PAP -RELATED"/>
    <property type="match status" value="1"/>
</dbReference>
<evidence type="ECO:0000259" key="10">
    <source>
        <dbReference type="Pfam" id="PF03828"/>
    </source>
</evidence>
<keyword evidence="6" id="KW-0479">Metal-binding</keyword>
<comment type="subcellular location">
    <subcellularLocation>
        <location evidence="3">Cytoplasm</location>
    </subcellularLocation>
</comment>
<dbReference type="Gene3D" id="3.30.460.10">
    <property type="entry name" value="Beta Polymerase, domain 2"/>
    <property type="match status" value="1"/>
</dbReference>
<keyword evidence="13" id="KW-1185">Reference proteome</keyword>
<evidence type="ECO:0000256" key="4">
    <source>
        <dbReference type="ARBA" id="ARBA00022490"/>
    </source>
</evidence>
<evidence type="ECO:0000256" key="3">
    <source>
        <dbReference type="ARBA" id="ARBA00004496"/>
    </source>
</evidence>
<keyword evidence="4" id="KW-0963">Cytoplasm</keyword>
<dbReference type="Pfam" id="PF03828">
    <property type="entry name" value="PAP_assoc"/>
    <property type="match status" value="1"/>
</dbReference>
<dbReference type="CDD" id="cd05402">
    <property type="entry name" value="NT_PAP_TUTase"/>
    <property type="match status" value="1"/>
</dbReference>
<comment type="similarity">
    <text evidence="8">Belongs to the DNA polymerase type-B-like family. GLD2 subfamily.</text>
</comment>
<evidence type="ECO:0000259" key="11">
    <source>
        <dbReference type="Pfam" id="PF22600"/>
    </source>
</evidence>
<dbReference type="GO" id="GO:1990817">
    <property type="term" value="F:poly(A) RNA polymerase activity"/>
    <property type="evidence" value="ECO:0007669"/>
    <property type="project" value="TreeGrafter"/>
</dbReference>
<evidence type="ECO:0000313" key="13">
    <source>
        <dbReference type="Proteomes" id="UP000801492"/>
    </source>
</evidence>
<dbReference type="Pfam" id="PF22600">
    <property type="entry name" value="MTPAP-like_central"/>
    <property type="match status" value="1"/>
</dbReference>
<dbReference type="Gene3D" id="1.10.1410.10">
    <property type="match status" value="1"/>
</dbReference>
<dbReference type="OrthoDB" id="2274644at2759"/>
<dbReference type="InterPro" id="IPR002058">
    <property type="entry name" value="PAP_assoc"/>
</dbReference>
<dbReference type="GO" id="GO:0005737">
    <property type="term" value="C:cytoplasm"/>
    <property type="evidence" value="ECO:0007669"/>
    <property type="project" value="UniProtKB-SubCell"/>
</dbReference>
<dbReference type="Proteomes" id="UP000801492">
    <property type="component" value="Unassembled WGS sequence"/>
</dbReference>
<protein>
    <submittedName>
        <fullName evidence="12">Uncharacterized protein</fullName>
    </submittedName>
</protein>
<feature type="domain" description="PAP-associated" evidence="10">
    <location>
        <begin position="453"/>
        <end position="514"/>
    </location>
</feature>
<name>A0A8K0GGH6_IGNLU</name>
<keyword evidence="7" id="KW-0460">Magnesium</keyword>
<dbReference type="SUPFAM" id="SSF81631">
    <property type="entry name" value="PAP/OAS1 substrate-binding domain"/>
    <property type="match status" value="1"/>
</dbReference>
<gene>
    <name evidence="12" type="ORF">ILUMI_05287</name>
</gene>
<evidence type="ECO:0000256" key="6">
    <source>
        <dbReference type="ARBA" id="ARBA00022723"/>
    </source>
</evidence>
<comment type="cofactor">
    <cofactor evidence="1">
        <name>Mn(2+)</name>
        <dbReference type="ChEBI" id="CHEBI:29035"/>
    </cofactor>
</comment>
<proteinExistence type="inferred from homology"/>
<dbReference type="InterPro" id="IPR043519">
    <property type="entry name" value="NT_sf"/>
</dbReference>
<comment type="cofactor">
    <cofactor evidence="2">
        <name>Mg(2+)</name>
        <dbReference type="ChEBI" id="CHEBI:18420"/>
    </cofactor>
</comment>
<dbReference type="AlphaFoldDB" id="A0A8K0GGH6"/>
<evidence type="ECO:0000256" key="8">
    <source>
        <dbReference type="ARBA" id="ARBA00038491"/>
    </source>
</evidence>
<dbReference type="PANTHER" id="PTHR12271:SF40">
    <property type="entry name" value="POLY(A) RNA POLYMERASE GLD2"/>
    <property type="match status" value="1"/>
</dbReference>
<dbReference type="SUPFAM" id="SSF81301">
    <property type="entry name" value="Nucleotidyltransferase"/>
    <property type="match status" value="1"/>
</dbReference>
<dbReference type="GO" id="GO:0046872">
    <property type="term" value="F:metal ion binding"/>
    <property type="evidence" value="ECO:0007669"/>
    <property type="project" value="UniProtKB-KW"/>
</dbReference>
<evidence type="ECO:0000256" key="9">
    <source>
        <dbReference type="SAM" id="MobiDB-lite"/>
    </source>
</evidence>
<organism evidence="12 13">
    <name type="scientific">Ignelater luminosus</name>
    <name type="common">Cucubano</name>
    <name type="synonym">Pyrophorus luminosus</name>
    <dbReference type="NCBI Taxonomy" id="2038154"/>
    <lineage>
        <taxon>Eukaryota</taxon>
        <taxon>Metazoa</taxon>
        <taxon>Ecdysozoa</taxon>
        <taxon>Arthropoda</taxon>
        <taxon>Hexapoda</taxon>
        <taxon>Insecta</taxon>
        <taxon>Pterygota</taxon>
        <taxon>Neoptera</taxon>
        <taxon>Endopterygota</taxon>
        <taxon>Coleoptera</taxon>
        <taxon>Polyphaga</taxon>
        <taxon>Elateriformia</taxon>
        <taxon>Elateroidea</taxon>
        <taxon>Elateridae</taxon>
        <taxon>Agrypninae</taxon>
        <taxon>Pyrophorini</taxon>
        <taxon>Ignelater</taxon>
    </lineage>
</organism>
<keyword evidence="5" id="KW-0808">Transferase</keyword>
<dbReference type="EMBL" id="VTPC01001956">
    <property type="protein sequence ID" value="KAF2900882.1"/>
    <property type="molecule type" value="Genomic_DNA"/>
</dbReference>
<feature type="region of interest" description="Disordered" evidence="9">
    <location>
        <begin position="103"/>
        <end position="147"/>
    </location>
</feature>